<dbReference type="InterPro" id="IPR003832">
    <property type="entry name" value="DUF212"/>
</dbReference>
<evidence type="ECO:0000256" key="1">
    <source>
        <dbReference type="SAM" id="Phobius"/>
    </source>
</evidence>
<gene>
    <name evidence="2" type="ORF">CJ205_05345</name>
</gene>
<dbReference type="Proteomes" id="UP000235682">
    <property type="component" value="Unassembled WGS sequence"/>
</dbReference>
<keyword evidence="1" id="KW-0472">Membrane</keyword>
<proteinExistence type="predicted"/>
<evidence type="ECO:0000313" key="2">
    <source>
        <dbReference type="EMBL" id="PMC58217.1"/>
    </source>
</evidence>
<feature type="transmembrane region" description="Helical" evidence="1">
    <location>
        <begin position="6"/>
        <end position="25"/>
    </location>
</feature>
<keyword evidence="1" id="KW-1133">Transmembrane helix</keyword>
<dbReference type="AlphaFoldDB" id="A0A2N6SMB2"/>
<evidence type="ECO:0008006" key="4">
    <source>
        <dbReference type="Google" id="ProtNLM"/>
    </source>
</evidence>
<name>A0A2N6SMB2_9LACT</name>
<protein>
    <recommendedName>
        <fullName evidence="4">Divergent PAP2 family protein</fullName>
    </recommendedName>
</protein>
<dbReference type="RefSeq" id="WP_102233338.1">
    <property type="nucleotide sequence ID" value="NZ_PNHE01000020.1"/>
</dbReference>
<feature type="transmembrane region" description="Helical" evidence="1">
    <location>
        <begin position="150"/>
        <end position="168"/>
    </location>
</feature>
<keyword evidence="1" id="KW-0812">Transmembrane</keyword>
<dbReference type="EMBL" id="PNHE01000020">
    <property type="protein sequence ID" value="PMC58217.1"/>
    <property type="molecule type" value="Genomic_DNA"/>
</dbReference>
<evidence type="ECO:0000313" key="3">
    <source>
        <dbReference type="Proteomes" id="UP000235682"/>
    </source>
</evidence>
<accession>A0A2N6SMB2</accession>
<feature type="transmembrane region" description="Helical" evidence="1">
    <location>
        <begin position="69"/>
        <end position="86"/>
    </location>
</feature>
<dbReference type="Pfam" id="PF02681">
    <property type="entry name" value="DUF212"/>
    <property type="match status" value="1"/>
</dbReference>
<comment type="caution">
    <text evidence="2">The sequence shown here is derived from an EMBL/GenBank/DDBJ whole genome shotgun (WGS) entry which is preliminary data.</text>
</comment>
<dbReference type="PANTHER" id="PTHR31446">
    <property type="entry name" value="ACID PHOSPHATASE/VANADIUM-DEPENDENT HALOPEROXIDASE-RELATED PROTEIN"/>
    <property type="match status" value="1"/>
</dbReference>
<dbReference type="STRING" id="84521.SAMN04487994_101133"/>
<sequence>MNVPLLNSLIAIIFTQLIKFPIAYLKNRRNKVDIQIITATGGMPSSHSAAVSCLIVSLALQYGSSSPSVAIATVFGIIVMFDSMAIRRQSGEQGLVLDVLARHYLEQKKQPVIEKESHQTLQTSVPVEPGFSNYESRIINKYLGHKPTEVFVGALVGMAVAFVGHILFHQ</sequence>
<reference evidence="2 3" key="1">
    <citation type="submission" date="2017-09" db="EMBL/GenBank/DDBJ databases">
        <title>Bacterial strain isolated from the female urinary microbiota.</title>
        <authorList>
            <person name="Thomas-White K."/>
            <person name="Kumar N."/>
            <person name="Forster S."/>
            <person name="Putonti C."/>
            <person name="Lawley T."/>
            <person name="Wolfe A.J."/>
        </authorList>
    </citation>
    <scope>NUCLEOTIDE SEQUENCE [LARGE SCALE GENOMIC DNA]</scope>
    <source>
        <strain evidence="2 3">UMB0852</strain>
    </source>
</reference>
<organism evidence="2 3">
    <name type="scientific">Dolosicoccus paucivorans</name>
    <dbReference type="NCBI Taxonomy" id="84521"/>
    <lineage>
        <taxon>Bacteria</taxon>
        <taxon>Bacillati</taxon>
        <taxon>Bacillota</taxon>
        <taxon>Bacilli</taxon>
        <taxon>Lactobacillales</taxon>
        <taxon>Aerococcaceae</taxon>
        <taxon>Dolosicoccus</taxon>
    </lineage>
</organism>
<dbReference type="PANTHER" id="PTHR31446:SF29">
    <property type="entry name" value="ACID PHOSPHATASE_VANADIUM-DEPENDENT HALOPEROXIDASE-RELATED PROTEIN"/>
    <property type="match status" value="1"/>
</dbReference>
<keyword evidence="3" id="KW-1185">Reference proteome</keyword>